<evidence type="ECO:0000256" key="6">
    <source>
        <dbReference type="ARBA" id="ARBA00023242"/>
    </source>
</evidence>
<dbReference type="SUPFAM" id="SSF48371">
    <property type="entry name" value="ARM repeat"/>
    <property type="match status" value="2"/>
</dbReference>
<feature type="domain" description="BP28 C-terminal" evidence="10">
    <location>
        <begin position="1985"/>
        <end position="2121"/>
    </location>
</feature>
<dbReference type="Pfam" id="PF23243">
    <property type="entry name" value="HEAT_HEATR1"/>
    <property type="match status" value="1"/>
</dbReference>
<dbReference type="GO" id="GO:0030686">
    <property type="term" value="C:90S preribosome"/>
    <property type="evidence" value="ECO:0007669"/>
    <property type="project" value="TreeGrafter"/>
</dbReference>
<keyword evidence="6 8" id="KW-0539">Nucleus</keyword>
<keyword evidence="7 8" id="KW-0687">Ribonucleoprotein</keyword>
<name>A0AA38UFK9_9AGAR</name>
<dbReference type="GO" id="GO:0030515">
    <property type="term" value="F:snoRNA binding"/>
    <property type="evidence" value="ECO:0007669"/>
    <property type="project" value="TreeGrafter"/>
</dbReference>
<evidence type="ECO:0000256" key="7">
    <source>
        <dbReference type="ARBA" id="ARBA00023274"/>
    </source>
</evidence>
<evidence type="ECO:0000256" key="8">
    <source>
        <dbReference type="RuleBase" id="RU367065"/>
    </source>
</evidence>
<comment type="subcellular location">
    <subcellularLocation>
        <location evidence="1 8">Nucleus</location>
        <location evidence="1 8">Nucleolus</location>
    </subcellularLocation>
</comment>
<comment type="subunit">
    <text evidence="8">Component of the ribosomal small subunit (SSU) processome.</text>
</comment>
<evidence type="ECO:0000256" key="3">
    <source>
        <dbReference type="ARBA" id="ARBA00015399"/>
    </source>
</evidence>
<evidence type="ECO:0000259" key="10">
    <source>
        <dbReference type="SMART" id="SM01036"/>
    </source>
</evidence>
<gene>
    <name evidence="11" type="ORF">F5878DRAFT_726909</name>
</gene>
<keyword evidence="12" id="KW-1185">Reference proteome</keyword>
<dbReference type="GO" id="GO:0045943">
    <property type="term" value="P:positive regulation of transcription by RNA polymerase I"/>
    <property type="evidence" value="ECO:0007669"/>
    <property type="project" value="TreeGrafter"/>
</dbReference>
<proteinExistence type="inferred from homology"/>
<sequence>MPTALASQLASQASQNAQIVLDRSRTRGKHASVESYLFANARDAAEYDLDAVFALGRSGFEALMILNPRISVYEDSLLSYHARNVDRTLLNPEATRELDAALEGCLKEMGAYLMEGSASKVLEWLVRRFRINEFNIRALVSLFLPYHETYYWGKMLSILHLNKDPILKFLVPYQKQAQKPTSQADLVLSRKALVQAMLQHGDVARLVVRLLGEALKGPKDGSFSGGKLFRTLVAFWAATIHDFILAHGSNGAKGMSEGTSVLVFAAVIEPLSVIPKVKAKMSSRSGNSKSYDGAERDAILTSYILLAALSSRVPHSLSSAALKVILSSMIDAAAPGSSISAQHLVKTLVAVCATQNELVDSDVSEDMLDKLLAVPHFLPEFVSALGLWDGAEKVLGPFLEILVTRLTSSDAEKASQALRTLETVLVSTSPPPPTTFIHRITTLLLRSSCHFATAGGIHSLLSILHQRYLEVLTSARDELNDVDDLEEADLKKLDELIMSLSLGTISAISSASSSNLRDALLASSSANSNARVSGVKILLDLLQNADNADLESISEALLSRVIDTDVPVLETLYDSFSRERTLCSIVLSTKDNATRYVALVQGVLFPAPPSPGVPPSEAIKPPKRAVVRAHLAFIIQKLASATPDWDTDWANTIFLRFIFPYILYSKPRGKTADVVWDLLEEAGKSHPWITQCTKAMSSVGEEEEAERFQRLNAALTGQIASNIVSSQSKDLYCTTLINMLTDTNQFVRVLSLLIIRAILKISDTPTKVALQFLDVLGRQDDLPRFPDVEDGLEDTLSTKIPAQVVSKPTSRTTEGLLYLAILSDIAALQPSGTKSMDTVEWAQSESQHDTYAALLQQLYHYVITTINAGQAKVFVLRVLFTNLGPEAGVFLTNVWLRSDRTSDPKALVDEDITPSWRTSTLCHLAAFLEAHTSTTPGKAIVDFQTLLPTIVIALSSPAQESRKAAISCLTSIKALVADENGKGRKFDLVYAFDRVYGIQRSDADLQYLSPDDLATYVSALFAVREHFLADRDYIGAWHAEQFPSGDHNQEKHSIKYRTHILCYLLSHINALSILAEAQAELLRVVLPCFIAAQQRFSNRAKKHASRNGKKTHPEAVAALLLLPFLHSIVNAKQKETKKDKKGRTISSNWMAAAKLGVKAVFSDPGILELDDDYKGSKPWTLLCGLLTRAFGDNDTFVALRPVLSECTTRIWTSAVLRKDQRIELANVVLDAAVAADSKAQMGVETVSVKTLLGRLLGLATDDQAQVIITLLNKCCKAVGQVTEGAESALEPKSKKARVEPSGTDSNEGKVTPFHRLSTFAEVLASLSFTSVAESTTKPIIEHLPHSFELIPHLLDTLSQLVQFHASGVSVSSATSIEFACQNIMSSIDYVATGIRDPPNFTPTPIRLDVLVDIIRLSANPQTIHQALLLIAGLARLAPDSVLRNVMPVFTFMGIGAVAMTGGGSKTGIEIGGGTTMLSRDDGYGLGIVQKTVDSIVPVMVSSLKRSHPSGGLDLHIAAREFLRVFTDAANHIPRHRRNNFFSRLVTVLDLNDFLTPLCLLLIKKSENKIARSQQYLLGTNKAKGKDRDSDVQNILALPTALIHHFEPWLQALVLTEMLRESERLLERAKFPDAVVKNLLDDSSLEEHSVSAAVVFRRRAQAIITFVGFAAKTFPTSNTPRLRNPDDINISQSEDNNYSDVVSILISLSTTSTSGSDAETKIQDAAKSARLSLARVLNVMSAASFIDTVAMMLSSDDDLIQEGALSLVSTRLPRVSASVRQSAVSSVVNICGLVQRILDKNPNQSTTTSAFNAIRAIGTTLCSGEESAVSTLVPFLVGAVNVKSSPEVVTAAVQALITLPARLGPRLIPHFRDIVARAVPVLREGSEGLIKDVVQLLHNLLTAIPTFWSTVELTNVIKLYLDISLPPAKPPQELSNFIKAIAKKAPSKVLLPTLCDIWRSLQIAPTVDALIGYFDLLKRSFRAAARPVIQENLRAVFSLFLDAFSIVKGSLELSKANSQVISAFVELVVKLNEPMFRPLFRKLYDWAFAGASDVPTKIMFCHVYIGLLDYFKGLMNPYMTMLLTPFTEILQEYSNEKTDNKDLLPPVLEILGKSLACDDGSFWRDDKVKQISSMLISQIPICVKLNILEAKSLLQDCLVAGAETATDDRVLKLMNLDILMHTRSEDAKIRLFALTCAEALWRAHGSKLLGFVAETATFVAECCEDENDLVTRESFKLKDAVEGVAGSINAL</sequence>
<dbReference type="Proteomes" id="UP001163846">
    <property type="component" value="Unassembled WGS sequence"/>
</dbReference>
<comment type="caution">
    <text evidence="11">The sequence shown here is derived from an EMBL/GenBank/DDBJ whole genome shotgun (WGS) entry which is preliminary data.</text>
</comment>
<dbReference type="EMBL" id="MU806333">
    <property type="protein sequence ID" value="KAJ3836282.1"/>
    <property type="molecule type" value="Genomic_DNA"/>
</dbReference>
<dbReference type="PANTHER" id="PTHR13457:SF1">
    <property type="entry name" value="HEAT REPEAT-CONTAINING PROTEIN 1"/>
    <property type="match status" value="1"/>
</dbReference>
<feature type="region of interest" description="Disordered" evidence="9">
    <location>
        <begin position="1289"/>
        <end position="1310"/>
    </location>
</feature>
<dbReference type="GO" id="GO:0000462">
    <property type="term" value="P:maturation of SSU-rRNA from tricistronic rRNA transcript (SSU-rRNA, 5.8S rRNA, LSU-rRNA)"/>
    <property type="evidence" value="ECO:0007669"/>
    <property type="project" value="TreeGrafter"/>
</dbReference>
<dbReference type="InterPro" id="IPR012954">
    <property type="entry name" value="BP28_C_dom"/>
</dbReference>
<reference evidence="11" key="1">
    <citation type="submission" date="2022-08" db="EMBL/GenBank/DDBJ databases">
        <authorList>
            <consortium name="DOE Joint Genome Institute"/>
            <person name="Min B."/>
            <person name="Riley R."/>
            <person name="Sierra-Patev S."/>
            <person name="Naranjo-Ortiz M."/>
            <person name="Looney B."/>
            <person name="Konkel Z."/>
            <person name="Slot J.C."/>
            <person name="Sakamoto Y."/>
            <person name="Steenwyk J.L."/>
            <person name="Rokas A."/>
            <person name="Carro J."/>
            <person name="Camarero S."/>
            <person name="Ferreira P."/>
            <person name="Molpeceres G."/>
            <person name="Ruiz-Duenas F.J."/>
            <person name="Serrano A."/>
            <person name="Henrissat B."/>
            <person name="Drula E."/>
            <person name="Hughes K.W."/>
            <person name="Mata J.L."/>
            <person name="Ishikawa N.K."/>
            <person name="Vargas-Isla R."/>
            <person name="Ushijima S."/>
            <person name="Smith C.A."/>
            <person name="Ahrendt S."/>
            <person name="Andreopoulos W."/>
            <person name="He G."/>
            <person name="Labutti K."/>
            <person name="Lipzen A."/>
            <person name="Ng V."/>
            <person name="Sandor L."/>
            <person name="Barry K."/>
            <person name="Martinez A.T."/>
            <person name="Xiao Y."/>
            <person name="Gibbons J.G."/>
            <person name="Terashima K."/>
            <person name="Hibbett D.S."/>
            <person name="Grigoriev I.V."/>
        </authorList>
    </citation>
    <scope>NUCLEOTIDE SEQUENCE</scope>
    <source>
        <strain evidence="11">TFB9207</strain>
    </source>
</reference>
<dbReference type="PANTHER" id="PTHR13457">
    <property type="entry name" value="BAP28"/>
    <property type="match status" value="1"/>
</dbReference>
<dbReference type="Pfam" id="PF08146">
    <property type="entry name" value="BP28CT"/>
    <property type="match status" value="1"/>
</dbReference>
<evidence type="ECO:0000256" key="4">
    <source>
        <dbReference type="ARBA" id="ARBA00022517"/>
    </source>
</evidence>
<protein>
    <recommendedName>
        <fullName evidence="3 8">U3 small nucleolar RNA-associated protein 10</fullName>
    </recommendedName>
</protein>
<dbReference type="InterPro" id="IPR040191">
    <property type="entry name" value="UTP10"/>
</dbReference>
<dbReference type="GO" id="GO:0034455">
    <property type="term" value="C:t-UTP complex"/>
    <property type="evidence" value="ECO:0007669"/>
    <property type="project" value="TreeGrafter"/>
</dbReference>
<comment type="function">
    <text evidence="8">Involved in nucleolar processing of pre-18S ribosomal RNA.</text>
</comment>
<keyword evidence="4 8" id="KW-0690">Ribosome biogenesis</keyword>
<evidence type="ECO:0000313" key="11">
    <source>
        <dbReference type="EMBL" id="KAJ3836282.1"/>
    </source>
</evidence>
<evidence type="ECO:0000256" key="2">
    <source>
        <dbReference type="ARBA" id="ARBA00010559"/>
    </source>
</evidence>
<dbReference type="SMART" id="SM01036">
    <property type="entry name" value="BP28CT"/>
    <property type="match status" value="1"/>
</dbReference>
<dbReference type="Gene3D" id="1.25.10.10">
    <property type="entry name" value="Leucine-rich Repeat Variant"/>
    <property type="match status" value="1"/>
</dbReference>
<dbReference type="InterPro" id="IPR011989">
    <property type="entry name" value="ARM-like"/>
</dbReference>
<evidence type="ECO:0000313" key="12">
    <source>
        <dbReference type="Proteomes" id="UP001163846"/>
    </source>
</evidence>
<evidence type="ECO:0000256" key="9">
    <source>
        <dbReference type="SAM" id="MobiDB-lite"/>
    </source>
</evidence>
<accession>A0AA38UFK9</accession>
<comment type="similarity">
    <text evidence="2 8">Belongs to the HEATR1/UTP10 family.</text>
</comment>
<organism evidence="11 12">
    <name type="scientific">Lentinula raphanica</name>
    <dbReference type="NCBI Taxonomy" id="153919"/>
    <lineage>
        <taxon>Eukaryota</taxon>
        <taxon>Fungi</taxon>
        <taxon>Dikarya</taxon>
        <taxon>Basidiomycota</taxon>
        <taxon>Agaricomycotina</taxon>
        <taxon>Agaricomycetes</taxon>
        <taxon>Agaricomycetidae</taxon>
        <taxon>Agaricales</taxon>
        <taxon>Marasmiineae</taxon>
        <taxon>Omphalotaceae</taxon>
        <taxon>Lentinula</taxon>
    </lineage>
</organism>
<feature type="compositionally biased region" description="Basic and acidic residues" evidence="9">
    <location>
        <begin position="1289"/>
        <end position="1298"/>
    </location>
</feature>
<evidence type="ECO:0000256" key="5">
    <source>
        <dbReference type="ARBA" id="ARBA00022552"/>
    </source>
</evidence>
<dbReference type="GO" id="GO:0032040">
    <property type="term" value="C:small-subunit processome"/>
    <property type="evidence" value="ECO:0007669"/>
    <property type="project" value="TreeGrafter"/>
</dbReference>
<dbReference type="InterPro" id="IPR016024">
    <property type="entry name" value="ARM-type_fold"/>
</dbReference>
<dbReference type="InterPro" id="IPR056473">
    <property type="entry name" value="HEAT_Utp10/HEAT1"/>
</dbReference>
<keyword evidence="5 8" id="KW-0698">rRNA processing</keyword>
<evidence type="ECO:0000256" key="1">
    <source>
        <dbReference type="ARBA" id="ARBA00004604"/>
    </source>
</evidence>